<feature type="transmembrane region" description="Helical" evidence="6">
    <location>
        <begin position="20"/>
        <end position="40"/>
    </location>
</feature>
<proteinExistence type="predicted"/>
<dbReference type="OrthoDB" id="9813906at2"/>
<evidence type="ECO:0000256" key="1">
    <source>
        <dbReference type="ARBA" id="ARBA00004651"/>
    </source>
</evidence>
<organism evidence="7 8">
    <name type="scientific">Tepidanaerobacter acetatoxydans (strain DSM 21804 / JCM 16047 / Re1)</name>
    <dbReference type="NCBI Taxonomy" id="1209989"/>
    <lineage>
        <taxon>Bacteria</taxon>
        <taxon>Bacillati</taxon>
        <taxon>Bacillota</taxon>
        <taxon>Clostridia</taxon>
        <taxon>Thermosediminibacterales</taxon>
        <taxon>Tepidanaerobacteraceae</taxon>
        <taxon>Tepidanaerobacter</taxon>
    </lineage>
</organism>
<dbReference type="GO" id="GO:0005886">
    <property type="term" value="C:plasma membrane"/>
    <property type="evidence" value="ECO:0007669"/>
    <property type="project" value="UniProtKB-SubCell"/>
</dbReference>
<dbReference type="EMBL" id="HF563609">
    <property type="protein sequence ID" value="CCP25517.1"/>
    <property type="molecule type" value="Genomic_DNA"/>
</dbReference>
<evidence type="ECO:0000256" key="2">
    <source>
        <dbReference type="ARBA" id="ARBA00022475"/>
    </source>
</evidence>
<keyword evidence="4 6" id="KW-1133">Transmembrane helix</keyword>
<accession>F4LWN4</accession>
<reference evidence="8" key="1">
    <citation type="journal article" date="2013" name="Genome Announc.">
        <title>First genome sequence of a syntrophic acetate-oxidizing bacterium, Tepidanaerobacter acetatoxydans strain Re1.</title>
        <authorList>
            <person name="Manzoor S."/>
            <person name="Bongcam-Rudloff E."/>
            <person name="Schnurer A."/>
            <person name="Muller B."/>
        </authorList>
    </citation>
    <scope>NUCLEOTIDE SEQUENCE [LARGE SCALE GENOMIC DNA]</scope>
    <source>
        <strain evidence="8">Re1</strain>
    </source>
</reference>
<gene>
    <name evidence="7" type="primary">mglC</name>
    <name evidence="7" type="ordered locus">TEPIRE1_0810</name>
</gene>
<dbReference type="KEGG" id="tae:TepiRe1_0810"/>
<keyword evidence="2" id="KW-1003">Cell membrane</keyword>
<dbReference type="PANTHER" id="PTHR32196:SF18">
    <property type="entry name" value="GALACTOSE_METHYL GALACTOSIDE IMPORT PERMEASE PROTEIN MGLC"/>
    <property type="match status" value="1"/>
</dbReference>
<comment type="subcellular location">
    <subcellularLocation>
        <location evidence="1">Cell membrane</location>
        <topology evidence="1">Multi-pass membrane protein</topology>
    </subcellularLocation>
</comment>
<dbReference type="KEGG" id="tep:TepRe1_0749"/>
<dbReference type="HOGENOM" id="CLU_028880_1_0_9"/>
<keyword evidence="8" id="KW-1185">Reference proteome</keyword>
<dbReference type="Pfam" id="PF02653">
    <property type="entry name" value="BPD_transp_2"/>
    <property type="match status" value="1"/>
</dbReference>
<feature type="transmembrane region" description="Helical" evidence="6">
    <location>
        <begin position="143"/>
        <end position="161"/>
    </location>
</feature>
<evidence type="ECO:0000313" key="8">
    <source>
        <dbReference type="Proteomes" id="UP000010802"/>
    </source>
</evidence>
<dbReference type="STRING" id="1209989.TepRe1_0749"/>
<dbReference type="GO" id="GO:0022857">
    <property type="term" value="F:transmembrane transporter activity"/>
    <property type="evidence" value="ECO:0007669"/>
    <property type="project" value="InterPro"/>
</dbReference>
<feature type="transmembrane region" description="Helical" evidence="6">
    <location>
        <begin position="115"/>
        <end position="137"/>
    </location>
</feature>
<evidence type="ECO:0000256" key="5">
    <source>
        <dbReference type="ARBA" id="ARBA00023136"/>
    </source>
</evidence>
<keyword evidence="5 6" id="KW-0472">Membrane</keyword>
<dbReference type="InterPro" id="IPR001851">
    <property type="entry name" value="ABC_transp_permease"/>
</dbReference>
<feature type="transmembrane region" description="Helical" evidence="6">
    <location>
        <begin position="52"/>
        <end position="72"/>
    </location>
</feature>
<feature type="transmembrane region" description="Helical" evidence="6">
    <location>
        <begin position="235"/>
        <end position="252"/>
    </location>
</feature>
<dbReference type="NCBIfam" id="NF007014">
    <property type="entry name" value="PRK09478.1"/>
    <property type="match status" value="1"/>
</dbReference>
<dbReference type="PANTHER" id="PTHR32196">
    <property type="entry name" value="ABC TRANSPORTER PERMEASE PROTEIN YPHD-RELATED-RELATED"/>
    <property type="match status" value="1"/>
</dbReference>
<evidence type="ECO:0000313" key="7">
    <source>
        <dbReference type="EMBL" id="CCP25517.1"/>
    </source>
</evidence>
<accession>L0S143</accession>
<dbReference type="RefSeq" id="WP_013777859.1">
    <property type="nucleotide sequence ID" value="NC_015519.1"/>
</dbReference>
<feature type="transmembrane region" description="Helical" evidence="6">
    <location>
        <begin position="290"/>
        <end position="313"/>
    </location>
</feature>
<protein>
    <submittedName>
        <fullName evidence="7">Methyl-galactoside transporter subunit membrane component of ABC superfamily</fullName>
    </submittedName>
</protein>
<sequence>MAITKPKTKPGLQTSELKTILSNNAIYIVLLVLSLTIGILNKNFLSPSNIGNILRISSVRMIIALGVSGALITRGTDLSAGRVVALTACISASLLQRPDYAYKIYENLPDLPIILPILLAVLIGTIIGIINGTIIAYLKVPAFIATLGMQVIVYGFACIYTNAQPIGGLRDDFTNLASGSMLLIPNLVLIAAIIIAAIWFMYNHTQFGKYIYAIGGNPSAAEVSGVKVEPTLVKVYALAGGLYGLAGALLAARTGGATNNYGLMYELDAIAACTIGGVSTSGGIGRVSGIITGVLIFEVLSNGLVILGVSAYWQQVIKGIIIITAVAFDIRKYFAKR</sequence>
<feature type="transmembrane region" description="Helical" evidence="6">
    <location>
        <begin position="182"/>
        <end position="202"/>
    </location>
</feature>
<evidence type="ECO:0000256" key="3">
    <source>
        <dbReference type="ARBA" id="ARBA00022692"/>
    </source>
</evidence>
<dbReference type="Proteomes" id="UP000010802">
    <property type="component" value="Chromosome"/>
</dbReference>
<keyword evidence="3 6" id="KW-0812">Transmembrane</keyword>
<dbReference type="AlphaFoldDB" id="F4LWN4"/>
<dbReference type="eggNOG" id="COG4211">
    <property type="taxonomic scope" value="Bacteria"/>
</dbReference>
<dbReference type="CDD" id="cd06579">
    <property type="entry name" value="TM_PBP1_transp_AraH_like"/>
    <property type="match status" value="1"/>
</dbReference>
<evidence type="ECO:0000256" key="4">
    <source>
        <dbReference type="ARBA" id="ARBA00022989"/>
    </source>
</evidence>
<evidence type="ECO:0000256" key="6">
    <source>
        <dbReference type="SAM" id="Phobius"/>
    </source>
</evidence>
<feature type="transmembrane region" description="Helical" evidence="6">
    <location>
        <begin position="78"/>
        <end position="95"/>
    </location>
</feature>
<name>F4LWN4_TEPAE</name>
<dbReference type="PATRIC" id="fig|1209989.3.peg.896"/>